<feature type="transmembrane region" description="Helical" evidence="8">
    <location>
        <begin position="506"/>
        <end position="528"/>
    </location>
</feature>
<feature type="transmembrane region" description="Helical" evidence="8">
    <location>
        <begin position="353"/>
        <end position="373"/>
    </location>
</feature>
<reference evidence="10" key="1">
    <citation type="submission" date="2015-01" db="EMBL/GenBank/DDBJ databases">
        <authorList>
            <person name="Durling Mikael"/>
        </authorList>
    </citation>
    <scope>NUCLEOTIDE SEQUENCE</scope>
</reference>
<comment type="similarity">
    <text evidence="2">Belongs to the major facilitator superfamily.</text>
</comment>
<feature type="transmembrane region" description="Helical" evidence="8">
    <location>
        <begin position="239"/>
        <end position="259"/>
    </location>
</feature>
<keyword evidence="4 8" id="KW-1133">Transmembrane helix</keyword>
<feature type="domain" description="Major facilitator superfamily (MFS) profile" evidence="9">
    <location>
        <begin position="64"/>
        <end position="532"/>
    </location>
</feature>
<evidence type="ECO:0000256" key="6">
    <source>
        <dbReference type="ARBA" id="ARBA00023180"/>
    </source>
</evidence>
<dbReference type="Pfam" id="PF07690">
    <property type="entry name" value="MFS_1"/>
    <property type="match status" value="1"/>
</dbReference>
<feature type="transmembrane region" description="Helical" evidence="8">
    <location>
        <begin position="210"/>
        <end position="233"/>
    </location>
</feature>
<dbReference type="PANTHER" id="PTHR23502">
    <property type="entry name" value="MAJOR FACILITATOR SUPERFAMILY"/>
    <property type="match status" value="1"/>
</dbReference>
<dbReference type="PROSITE" id="PS50850">
    <property type="entry name" value="MFS"/>
    <property type="match status" value="1"/>
</dbReference>
<organism evidence="10">
    <name type="scientific">Bionectria ochroleuca</name>
    <name type="common">Gliocladium roseum</name>
    <dbReference type="NCBI Taxonomy" id="29856"/>
    <lineage>
        <taxon>Eukaryota</taxon>
        <taxon>Fungi</taxon>
        <taxon>Dikarya</taxon>
        <taxon>Ascomycota</taxon>
        <taxon>Pezizomycotina</taxon>
        <taxon>Sordariomycetes</taxon>
        <taxon>Hypocreomycetidae</taxon>
        <taxon>Hypocreales</taxon>
        <taxon>Bionectriaceae</taxon>
        <taxon>Clonostachys</taxon>
    </lineage>
</organism>
<feature type="transmembrane region" description="Helical" evidence="8">
    <location>
        <begin position="62"/>
        <end position="79"/>
    </location>
</feature>
<feature type="transmembrane region" description="Helical" evidence="8">
    <location>
        <begin position="394"/>
        <end position="415"/>
    </location>
</feature>
<dbReference type="InterPro" id="IPR020846">
    <property type="entry name" value="MFS_dom"/>
</dbReference>
<feature type="transmembrane region" description="Helical" evidence="8">
    <location>
        <begin position="176"/>
        <end position="198"/>
    </location>
</feature>
<feature type="transmembrane region" description="Helical" evidence="8">
    <location>
        <begin position="149"/>
        <end position="170"/>
    </location>
</feature>
<feature type="region of interest" description="Disordered" evidence="7">
    <location>
        <begin position="1"/>
        <end position="56"/>
    </location>
</feature>
<keyword evidence="3 8" id="KW-0812">Transmembrane</keyword>
<evidence type="ECO:0000259" key="9">
    <source>
        <dbReference type="PROSITE" id="PS50850"/>
    </source>
</evidence>
<dbReference type="EMBL" id="CDPU01000020">
    <property type="protein sequence ID" value="CEO50946.1"/>
    <property type="molecule type" value="Genomic_DNA"/>
</dbReference>
<dbReference type="SUPFAM" id="SSF103473">
    <property type="entry name" value="MFS general substrate transporter"/>
    <property type="match status" value="1"/>
</dbReference>
<feature type="transmembrane region" description="Helical" evidence="8">
    <location>
        <begin position="421"/>
        <end position="448"/>
    </location>
</feature>
<dbReference type="Gene3D" id="1.20.1250.20">
    <property type="entry name" value="MFS general substrate transporter like domains"/>
    <property type="match status" value="1"/>
</dbReference>
<dbReference type="GO" id="GO:0016020">
    <property type="term" value="C:membrane"/>
    <property type="evidence" value="ECO:0007669"/>
    <property type="project" value="UniProtKB-SubCell"/>
</dbReference>
<feature type="transmembrane region" description="Helical" evidence="8">
    <location>
        <begin position="469"/>
        <end position="494"/>
    </location>
</feature>
<dbReference type="FunFam" id="1.20.1250.20:FF:000011">
    <property type="entry name" value="MFS multidrug transporter, putative"/>
    <property type="match status" value="1"/>
</dbReference>
<dbReference type="GO" id="GO:0022857">
    <property type="term" value="F:transmembrane transporter activity"/>
    <property type="evidence" value="ECO:0007669"/>
    <property type="project" value="InterPro"/>
</dbReference>
<dbReference type="InterPro" id="IPR011701">
    <property type="entry name" value="MFS"/>
</dbReference>
<evidence type="ECO:0000256" key="5">
    <source>
        <dbReference type="ARBA" id="ARBA00023136"/>
    </source>
</evidence>
<accession>A0A0B7K8A6</accession>
<dbReference type="PANTHER" id="PTHR23502:SF68">
    <property type="entry name" value="MULTIDRUG TRANSPORTER, PUTATIVE (AFU_ORTHOLOGUE AFUA_3G01120)-RELATED"/>
    <property type="match status" value="1"/>
</dbReference>
<feature type="transmembrane region" description="Helical" evidence="8">
    <location>
        <begin position="120"/>
        <end position="142"/>
    </location>
</feature>
<protein>
    <recommendedName>
        <fullName evidence="9">Major facilitator superfamily (MFS) profile domain-containing protein</fullName>
    </recommendedName>
</protein>
<evidence type="ECO:0000256" key="1">
    <source>
        <dbReference type="ARBA" id="ARBA00004141"/>
    </source>
</evidence>
<evidence type="ECO:0000256" key="8">
    <source>
        <dbReference type="SAM" id="Phobius"/>
    </source>
</evidence>
<feature type="compositionally biased region" description="Polar residues" evidence="7">
    <location>
        <begin position="24"/>
        <end position="35"/>
    </location>
</feature>
<feature type="transmembrane region" description="Helical" evidence="8">
    <location>
        <begin position="309"/>
        <end position="333"/>
    </location>
</feature>
<keyword evidence="6" id="KW-0325">Glycoprotein</keyword>
<evidence type="ECO:0000256" key="3">
    <source>
        <dbReference type="ARBA" id="ARBA00022692"/>
    </source>
</evidence>
<evidence type="ECO:0000313" key="10">
    <source>
        <dbReference type="EMBL" id="CEO50946.1"/>
    </source>
</evidence>
<dbReference type="InterPro" id="IPR036259">
    <property type="entry name" value="MFS_trans_sf"/>
</dbReference>
<evidence type="ECO:0000256" key="7">
    <source>
        <dbReference type="SAM" id="MobiDB-lite"/>
    </source>
</evidence>
<evidence type="ECO:0000256" key="2">
    <source>
        <dbReference type="ARBA" id="ARBA00008335"/>
    </source>
</evidence>
<sequence>MEKQQEGGLVVGPIPDKQDLDLETGSTDINSQAPPSTDPDVVDWDGPDDPKNPMNWPPRKKNTIVALISLITFITSVLTQESAPIDDVGILTVSRPLASSVFAPAINQVMAEFNSTDEQLASFIVSVYLLGFCFGPLVLAPLSEMYGRLWIYHICNVLFIVFNVACALAPNLAGLIVFRLLAGLFGCCPLTLGAGSIADIIPQERRGAAMAFWAMGPILGPIIGPIAGGYLTQAKDWRWTFWVVAMLAGVITIIGAVFMRETYAYTILEKKTKKLRAETGNEKLRSAADTGVTPQELFSASIIRPTKMLLFSPIILLLSLYMAIIYGYLYLLFTAMPTLYATQYGFSTGSIGLTYIGSGIGSILGLALSGGLSDRLMKRLTAKNGGEPKPEYRLPTMVVASFFVPLGLFVYGWTAEKNLHWILPIVGMGFLSFGMMCAFVSCPLNLFLSLNFSLTSSKMGISVYIVDAYTRYAASAMSATTVLRSLVGALLPLVGGRMYNSLGYGWGTSLLAFIAVAMIPVPVVFLMYGEKIRQKTFFNVNIY</sequence>
<keyword evidence="5 8" id="KW-0472">Membrane</keyword>
<comment type="subcellular location">
    <subcellularLocation>
        <location evidence="1">Membrane</location>
        <topology evidence="1">Multi-pass membrane protein</topology>
    </subcellularLocation>
</comment>
<proteinExistence type="inferred from homology"/>
<dbReference type="AlphaFoldDB" id="A0A0B7K8A6"/>
<dbReference type="CDD" id="cd17323">
    <property type="entry name" value="MFS_Tpo1_MDR_like"/>
    <property type="match status" value="1"/>
</dbReference>
<gene>
    <name evidence="10" type="ORF">BN869_000007004_1</name>
</gene>
<evidence type="ECO:0000256" key="4">
    <source>
        <dbReference type="ARBA" id="ARBA00022989"/>
    </source>
</evidence>
<name>A0A0B7K8A6_BIOOC</name>